<evidence type="ECO:0000313" key="2">
    <source>
        <dbReference type="EMBL" id="MDM8156079.1"/>
    </source>
</evidence>
<keyword evidence="3" id="KW-1185">Reference proteome</keyword>
<evidence type="ECO:0008006" key="4">
    <source>
        <dbReference type="Google" id="ProtNLM"/>
    </source>
</evidence>
<name>A0ABT7U8X6_9FIRM</name>
<gene>
    <name evidence="2" type="ORF">QUV96_00325</name>
</gene>
<dbReference type="EMBL" id="JAUDCG010000001">
    <property type="protein sequence ID" value="MDM8156079.1"/>
    <property type="molecule type" value="Genomic_DNA"/>
</dbReference>
<keyword evidence="1" id="KW-1133">Transmembrane helix</keyword>
<sequence>MKKKEKKQQGTKKQGEKQSHLLVWIAAAVILIPTLIVGIVVMTSTENSGEPVVGSRFSENDLDPAISEDAITQVQEAMQGLDYVESVEVNLKSATLRININLEDQVDEADQDLVENIAQDAYDAVNEILPVDTYFSQKEDGKMYDLSINVYNYSSFDEEHTEDHWIYVCLTKTSASQESVIDVLSVARDPDTAEAVMNGTAE</sequence>
<dbReference type="RefSeq" id="WP_289606551.1">
    <property type="nucleotide sequence ID" value="NZ_JAUDCG010000001.1"/>
</dbReference>
<keyword evidence="1" id="KW-0812">Transmembrane</keyword>
<accession>A0ABT7U8X6</accession>
<comment type="caution">
    <text evidence="2">The sequence shown here is derived from an EMBL/GenBank/DDBJ whole genome shotgun (WGS) entry which is preliminary data.</text>
</comment>
<evidence type="ECO:0000256" key="1">
    <source>
        <dbReference type="SAM" id="Phobius"/>
    </source>
</evidence>
<reference evidence="2 3" key="2">
    <citation type="submission" date="2023-06" db="EMBL/GenBank/DDBJ databases">
        <title>Identification and characterization of horizontal gene transfer across gut microbiota members of farm animals based on homology search.</title>
        <authorList>
            <person name="Schwarzerova J."/>
            <person name="Nykrynova M."/>
            <person name="Jureckova K."/>
            <person name="Cejkova D."/>
            <person name="Rychlik I."/>
        </authorList>
    </citation>
    <scope>NUCLEOTIDE SEQUENCE [LARGE SCALE GENOMIC DNA]</scope>
    <source>
        <strain evidence="2 3">ET39</strain>
    </source>
</reference>
<reference evidence="2 3" key="3">
    <citation type="submission" date="2023-06" db="EMBL/GenBank/DDBJ databases">
        <authorList>
            <person name="Zeman M."/>
            <person name="Kubasova T."/>
            <person name="Jahodarova E."/>
            <person name="Nykrynova M."/>
            <person name="Rychlik I."/>
        </authorList>
    </citation>
    <scope>NUCLEOTIDE SEQUENCE [LARGE SCALE GENOMIC DNA]</scope>
    <source>
        <strain evidence="2 3">ET39</strain>
    </source>
</reference>
<feature type="transmembrane region" description="Helical" evidence="1">
    <location>
        <begin position="21"/>
        <end position="42"/>
    </location>
</feature>
<protein>
    <recommendedName>
        <fullName evidence="4">DUF5105 domain-containing protein</fullName>
    </recommendedName>
</protein>
<proteinExistence type="predicted"/>
<organism evidence="2 3">
    <name type="scientific">Amedibacillus dolichus</name>
    <dbReference type="NCBI Taxonomy" id="31971"/>
    <lineage>
        <taxon>Bacteria</taxon>
        <taxon>Bacillati</taxon>
        <taxon>Bacillota</taxon>
        <taxon>Erysipelotrichia</taxon>
        <taxon>Erysipelotrichales</taxon>
        <taxon>Erysipelotrichaceae</taxon>
        <taxon>Amedibacillus</taxon>
    </lineage>
</organism>
<reference evidence="3" key="1">
    <citation type="submission" date="2023-06" db="EMBL/GenBank/DDBJ databases">
        <title>Identification and characterization of horizontal gene transfer across gut microbiota members of farm animals based on homology search.</title>
        <authorList>
            <person name="Zeman M."/>
            <person name="Kubasova T."/>
            <person name="Jahodarova E."/>
            <person name="Nykrynova M."/>
            <person name="Rychlik I."/>
        </authorList>
    </citation>
    <scope>NUCLEOTIDE SEQUENCE [LARGE SCALE GENOMIC DNA]</scope>
    <source>
        <strain evidence="3">ET39</strain>
    </source>
</reference>
<keyword evidence="1" id="KW-0472">Membrane</keyword>
<dbReference type="Proteomes" id="UP001529340">
    <property type="component" value="Unassembled WGS sequence"/>
</dbReference>
<evidence type="ECO:0000313" key="3">
    <source>
        <dbReference type="Proteomes" id="UP001529340"/>
    </source>
</evidence>